<evidence type="ECO:0000256" key="5">
    <source>
        <dbReference type="ARBA" id="ARBA00023034"/>
    </source>
</evidence>
<dbReference type="GO" id="GO:0016051">
    <property type="term" value="P:carbohydrate biosynthetic process"/>
    <property type="evidence" value="ECO:0007669"/>
    <property type="project" value="InterPro"/>
</dbReference>
<evidence type="ECO:0000256" key="1">
    <source>
        <dbReference type="ARBA" id="ARBA00004323"/>
    </source>
</evidence>
<dbReference type="InterPro" id="IPR005331">
    <property type="entry name" value="Sulfotransferase"/>
</dbReference>
<keyword evidence="6" id="KW-0472">Membrane</keyword>
<dbReference type="EMBL" id="JAHPMX010000001">
    <property type="protein sequence ID" value="MBU9355031.1"/>
    <property type="molecule type" value="Genomic_DNA"/>
</dbReference>
<dbReference type="AlphaFoldDB" id="A0AAP2HG56"/>
<evidence type="ECO:0000256" key="4">
    <source>
        <dbReference type="ARBA" id="ARBA00022989"/>
    </source>
</evidence>
<dbReference type="InterPro" id="IPR018011">
    <property type="entry name" value="Carb_sulfotrans_8-10"/>
</dbReference>
<dbReference type="PANTHER" id="PTHR12137">
    <property type="entry name" value="CARBOHYDRATE SULFOTRANSFERASE"/>
    <property type="match status" value="1"/>
</dbReference>
<sequence length="314" mass="36051">MSVPIKVINDIYSHYLGRNPDPAGLAHFRCFDTPTDIEHGVIGSDEFRRNGVLIHYPNMHSAWKICILEEAKLVFVPIAKNAHTSIMNAFMEFKSIDWKELPISDPAISEYGSIDDRIHYALSNNNTGLLLKDYAPRFIDTVLKSSDYIRVAVFRDPVERIVSACNHFFVQEANNPVALRHAKQVLETINDLHDEGEVFDPHELWLRRLVKFVARTNTSDLDPHWAPQYSYVSAIKIDYILPLERLDVLQHLVTARSGKELVIRQSNVRRNSKQPNSSTLGADIRQLVEELYWIDRNMYETARARVESLWPAGS</sequence>
<keyword evidence="5" id="KW-0333">Golgi apparatus</keyword>
<dbReference type="InterPro" id="IPR027417">
    <property type="entry name" value="P-loop_NTPase"/>
</dbReference>
<dbReference type="GO" id="GO:0016020">
    <property type="term" value="C:membrane"/>
    <property type="evidence" value="ECO:0007669"/>
    <property type="project" value="InterPro"/>
</dbReference>
<gene>
    <name evidence="8" type="ORF">KTE52_01620</name>
</gene>
<dbReference type="Gene3D" id="3.40.50.300">
    <property type="entry name" value="P-loop containing nucleotide triphosphate hydrolases"/>
    <property type="match status" value="1"/>
</dbReference>
<protein>
    <submittedName>
        <fullName evidence="8">Sulfotransferase family protein</fullName>
    </submittedName>
</protein>
<proteinExistence type="predicted"/>
<keyword evidence="2" id="KW-0808">Transferase</keyword>
<evidence type="ECO:0000256" key="3">
    <source>
        <dbReference type="ARBA" id="ARBA00022692"/>
    </source>
</evidence>
<keyword evidence="7" id="KW-0325">Glycoprotein</keyword>
<evidence type="ECO:0000256" key="7">
    <source>
        <dbReference type="ARBA" id="ARBA00023180"/>
    </source>
</evidence>
<keyword evidence="4" id="KW-1133">Transmembrane helix</keyword>
<name>A0AAP2HG56_9BURK</name>
<comment type="caution">
    <text evidence="8">The sequence shown here is derived from an EMBL/GenBank/DDBJ whole genome shotgun (WGS) entry which is preliminary data.</text>
</comment>
<evidence type="ECO:0000256" key="2">
    <source>
        <dbReference type="ARBA" id="ARBA00022679"/>
    </source>
</evidence>
<comment type="subcellular location">
    <subcellularLocation>
        <location evidence="1">Golgi apparatus membrane</location>
        <topology evidence="1">Single-pass type II membrane protein</topology>
    </subcellularLocation>
</comment>
<keyword evidence="3" id="KW-0812">Transmembrane</keyword>
<dbReference type="Pfam" id="PF03567">
    <property type="entry name" value="Sulfotransfer_2"/>
    <property type="match status" value="1"/>
</dbReference>
<evidence type="ECO:0000313" key="9">
    <source>
        <dbReference type="Proteomes" id="UP001196915"/>
    </source>
</evidence>
<dbReference type="Proteomes" id="UP001196915">
    <property type="component" value="Unassembled WGS sequence"/>
</dbReference>
<dbReference type="GO" id="GO:0008146">
    <property type="term" value="F:sulfotransferase activity"/>
    <property type="evidence" value="ECO:0007669"/>
    <property type="project" value="InterPro"/>
</dbReference>
<reference evidence="8" key="1">
    <citation type="submission" date="2021-06" db="EMBL/GenBank/DDBJ databases">
        <title>A collection of bacterial strains from the Burkholderia cepacia Research Laboratory and Repository.</title>
        <authorList>
            <person name="Lipuma J."/>
            <person name="Spilker T."/>
        </authorList>
    </citation>
    <scope>NUCLEOTIDE SEQUENCE</scope>
    <source>
        <strain evidence="8">AU37435</strain>
    </source>
</reference>
<accession>A0AAP2HG56</accession>
<evidence type="ECO:0000256" key="6">
    <source>
        <dbReference type="ARBA" id="ARBA00023136"/>
    </source>
</evidence>
<dbReference type="RefSeq" id="WP_175773769.1">
    <property type="nucleotide sequence ID" value="NZ_CADFDF010000002.1"/>
</dbReference>
<evidence type="ECO:0000313" key="8">
    <source>
        <dbReference type="EMBL" id="MBU9355031.1"/>
    </source>
</evidence>
<organism evidence="8 9">
    <name type="scientific">Burkholderia multivorans</name>
    <dbReference type="NCBI Taxonomy" id="87883"/>
    <lineage>
        <taxon>Bacteria</taxon>
        <taxon>Pseudomonadati</taxon>
        <taxon>Pseudomonadota</taxon>
        <taxon>Betaproteobacteria</taxon>
        <taxon>Burkholderiales</taxon>
        <taxon>Burkholderiaceae</taxon>
        <taxon>Burkholderia</taxon>
        <taxon>Burkholderia cepacia complex</taxon>
    </lineage>
</organism>
<dbReference type="PANTHER" id="PTHR12137:SF33">
    <property type="entry name" value="CARBOHYDRATE SULFOTRANSFERASE 14"/>
    <property type="match status" value="1"/>
</dbReference>